<sequence length="285" mass="33158">MRFTGKQWREILGGEYWKEKWPAEEQGSFTMARWFWKYGGREIFRKEQSDCIWAGMLVPSIGQLRCSCEATVKKVATDLFLIASVVSGLEQWAFIYQLTVLAQVKLKEHACPVIWDGKIKHYMDFFLGDGWGWGEGTSTVEHMKMIVFGEEGFESRTRWAEDAWSGPMEVNLGKRRKWLQAFLHFFVFVADAECNKAIDKLGWTTIAELSHKLTLIPSMNHDRMNNLEQDLTDRYFLMCLMVGNWPAEILKQQTHANFAVMCMNHRTVEVDNLGNLYDLDDKDKD</sequence>
<keyword evidence="2" id="KW-1185">Reference proteome</keyword>
<proteinExistence type="predicted"/>
<dbReference type="EMBL" id="MU274466">
    <property type="protein sequence ID" value="KAI0026503.1"/>
    <property type="molecule type" value="Genomic_DNA"/>
</dbReference>
<reference evidence="1" key="2">
    <citation type="journal article" date="2022" name="New Phytol.">
        <title>Evolutionary transition to the ectomycorrhizal habit in the genomes of a hyperdiverse lineage of mushroom-forming fungi.</title>
        <authorList>
            <person name="Looney B."/>
            <person name="Miyauchi S."/>
            <person name="Morin E."/>
            <person name="Drula E."/>
            <person name="Courty P.E."/>
            <person name="Kohler A."/>
            <person name="Kuo A."/>
            <person name="LaButti K."/>
            <person name="Pangilinan J."/>
            <person name="Lipzen A."/>
            <person name="Riley R."/>
            <person name="Andreopoulos W."/>
            <person name="He G."/>
            <person name="Johnson J."/>
            <person name="Nolan M."/>
            <person name="Tritt A."/>
            <person name="Barry K.W."/>
            <person name="Grigoriev I.V."/>
            <person name="Nagy L.G."/>
            <person name="Hibbett D."/>
            <person name="Henrissat B."/>
            <person name="Matheny P.B."/>
            <person name="Labbe J."/>
            <person name="Martin F.M."/>
        </authorList>
    </citation>
    <scope>NUCLEOTIDE SEQUENCE</scope>
    <source>
        <strain evidence="1">EC-137</strain>
    </source>
</reference>
<evidence type="ECO:0000313" key="2">
    <source>
        <dbReference type="Proteomes" id="UP000814128"/>
    </source>
</evidence>
<accession>A0ACB8Q425</accession>
<comment type="caution">
    <text evidence="1">The sequence shown here is derived from an EMBL/GenBank/DDBJ whole genome shotgun (WGS) entry which is preliminary data.</text>
</comment>
<evidence type="ECO:0000313" key="1">
    <source>
        <dbReference type="EMBL" id="KAI0026503.1"/>
    </source>
</evidence>
<organism evidence="1 2">
    <name type="scientific">Vararia minispora EC-137</name>
    <dbReference type="NCBI Taxonomy" id="1314806"/>
    <lineage>
        <taxon>Eukaryota</taxon>
        <taxon>Fungi</taxon>
        <taxon>Dikarya</taxon>
        <taxon>Basidiomycota</taxon>
        <taxon>Agaricomycotina</taxon>
        <taxon>Agaricomycetes</taxon>
        <taxon>Russulales</taxon>
        <taxon>Lachnocladiaceae</taxon>
        <taxon>Vararia</taxon>
    </lineage>
</organism>
<name>A0ACB8Q425_9AGAM</name>
<protein>
    <submittedName>
        <fullName evidence="1">Uncharacterized protein</fullName>
    </submittedName>
</protein>
<gene>
    <name evidence="1" type="ORF">K488DRAFT_92433</name>
</gene>
<dbReference type="Proteomes" id="UP000814128">
    <property type="component" value="Unassembled WGS sequence"/>
</dbReference>
<reference evidence="1" key="1">
    <citation type="submission" date="2021-02" db="EMBL/GenBank/DDBJ databases">
        <authorList>
            <consortium name="DOE Joint Genome Institute"/>
            <person name="Ahrendt S."/>
            <person name="Looney B.P."/>
            <person name="Miyauchi S."/>
            <person name="Morin E."/>
            <person name="Drula E."/>
            <person name="Courty P.E."/>
            <person name="Chicoki N."/>
            <person name="Fauchery L."/>
            <person name="Kohler A."/>
            <person name="Kuo A."/>
            <person name="Labutti K."/>
            <person name="Pangilinan J."/>
            <person name="Lipzen A."/>
            <person name="Riley R."/>
            <person name="Andreopoulos W."/>
            <person name="He G."/>
            <person name="Johnson J."/>
            <person name="Barry K.W."/>
            <person name="Grigoriev I.V."/>
            <person name="Nagy L."/>
            <person name="Hibbett D."/>
            <person name="Henrissat B."/>
            <person name="Matheny P.B."/>
            <person name="Labbe J."/>
            <person name="Martin F."/>
        </authorList>
    </citation>
    <scope>NUCLEOTIDE SEQUENCE</scope>
    <source>
        <strain evidence="1">EC-137</strain>
    </source>
</reference>